<evidence type="ECO:0000256" key="3">
    <source>
        <dbReference type="ARBA" id="ARBA00020629"/>
    </source>
</evidence>
<evidence type="ECO:0000256" key="4">
    <source>
        <dbReference type="ARBA" id="ARBA00023015"/>
    </source>
</evidence>
<keyword evidence="6 8" id="KW-0539">Nucleus</keyword>
<dbReference type="Proteomes" id="UP000807716">
    <property type="component" value="Unassembled WGS sequence"/>
</dbReference>
<feature type="compositionally biased region" description="Low complexity" evidence="10">
    <location>
        <begin position="15"/>
        <end position="27"/>
    </location>
</feature>
<feature type="compositionally biased region" description="Basic and acidic residues" evidence="10">
    <location>
        <begin position="268"/>
        <end position="277"/>
    </location>
</feature>
<organism evidence="11 12">
    <name type="scientific">Actinomortierella ambigua</name>
    <dbReference type="NCBI Taxonomy" id="1343610"/>
    <lineage>
        <taxon>Eukaryota</taxon>
        <taxon>Fungi</taxon>
        <taxon>Fungi incertae sedis</taxon>
        <taxon>Mucoromycota</taxon>
        <taxon>Mortierellomycotina</taxon>
        <taxon>Mortierellomycetes</taxon>
        <taxon>Mortierellales</taxon>
        <taxon>Mortierellaceae</taxon>
        <taxon>Actinomortierella</taxon>
    </lineage>
</organism>
<comment type="subunit">
    <text evidence="8">Component of the Mediator complex.</text>
</comment>
<dbReference type="PANTHER" id="PTHR13208">
    <property type="entry name" value="MEDIATOR OF RNA POLYMERASE II TRANSCRIPTION SUBUNIT 4"/>
    <property type="match status" value="1"/>
</dbReference>
<keyword evidence="5 8" id="KW-0804">Transcription</keyword>
<dbReference type="EMBL" id="JAAAJB010000115">
    <property type="protein sequence ID" value="KAG0265514.1"/>
    <property type="molecule type" value="Genomic_DNA"/>
</dbReference>
<dbReference type="AlphaFoldDB" id="A0A9P6U9W6"/>
<dbReference type="GO" id="GO:0003712">
    <property type="term" value="F:transcription coregulator activity"/>
    <property type="evidence" value="ECO:0007669"/>
    <property type="project" value="InterPro"/>
</dbReference>
<dbReference type="PANTHER" id="PTHR13208:SF2">
    <property type="entry name" value="MEDIATOR OF RNA POLYMERASE II TRANSCRIPTION SUBUNIT 4"/>
    <property type="match status" value="1"/>
</dbReference>
<dbReference type="GO" id="GO:0070847">
    <property type="term" value="C:core mediator complex"/>
    <property type="evidence" value="ECO:0007669"/>
    <property type="project" value="TreeGrafter"/>
</dbReference>
<keyword evidence="12" id="KW-1185">Reference proteome</keyword>
<feature type="region of interest" description="Disordered" evidence="10">
    <location>
        <begin position="1"/>
        <end position="33"/>
    </location>
</feature>
<evidence type="ECO:0000256" key="10">
    <source>
        <dbReference type="SAM" id="MobiDB-lite"/>
    </source>
</evidence>
<evidence type="ECO:0000256" key="7">
    <source>
        <dbReference type="ARBA" id="ARBA00031257"/>
    </source>
</evidence>
<dbReference type="GO" id="GO:0006357">
    <property type="term" value="P:regulation of transcription by RNA polymerase II"/>
    <property type="evidence" value="ECO:0007669"/>
    <property type="project" value="InterPro"/>
</dbReference>
<comment type="caution">
    <text evidence="11">The sequence shown here is derived from an EMBL/GenBank/DDBJ whole genome shotgun (WGS) entry which is preliminary data.</text>
</comment>
<proteinExistence type="inferred from homology"/>
<dbReference type="Pfam" id="PF10018">
    <property type="entry name" value="Med4"/>
    <property type="match status" value="1"/>
</dbReference>
<protein>
    <recommendedName>
        <fullName evidence="3 8">Mediator of RNA polymerase II transcription subunit 4</fullName>
    </recommendedName>
    <alternativeName>
        <fullName evidence="7 8">Mediator complex subunit 4</fullName>
    </alternativeName>
</protein>
<gene>
    <name evidence="8" type="primary">MED4</name>
    <name evidence="11" type="ORF">DFQ27_000593</name>
</gene>
<accession>A0A9P6U9W6</accession>
<evidence type="ECO:0000256" key="2">
    <source>
        <dbReference type="ARBA" id="ARBA00009626"/>
    </source>
</evidence>
<keyword evidence="4 8" id="KW-0805">Transcription regulation</keyword>
<dbReference type="InterPro" id="IPR019258">
    <property type="entry name" value="Mediator_Med4"/>
</dbReference>
<keyword evidence="8" id="KW-0010">Activator</keyword>
<sequence>MPAAPRSLMPPPPSATGATASQTGLSSNADSQHSLRQLVRTQITEYSRLVQSLFSSLDIVADGRPAAHSPADLVKQIVNLDATLMGAVEKIEAHQQQQRKIVQVQQEIEEQNKAIMHVIQTLQSAKDTLDASLEGLEEKKAAVKEAREAEISVNEIISYASRLSNYTSAPPNFDPANATQQFEPPYPREIIMRAGLLNQQHVPAAQLIQLDGDTGPTPAGAAGVPRQTNGHNGLSDHGVEEFEESDDSEPEETSLFGKMHPATGTSHDQQEPEEHDGGGMFDLDLNPDL</sequence>
<comment type="similarity">
    <text evidence="2 8">Belongs to the Mediator complex subunit 4 family.</text>
</comment>
<name>A0A9P6U9W6_9FUNG</name>
<feature type="region of interest" description="Disordered" evidence="10">
    <location>
        <begin position="212"/>
        <end position="289"/>
    </location>
</feature>
<feature type="compositionally biased region" description="Low complexity" evidence="10">
    <location>
        <begin position="212"/>
        <end position="223"/>
    </location>
</feature>
<evidence type="ECO:0000256" key="6">
    <source>
        <dbReference type="ARBA" id="ARBA00023242"/>
    </source>
</evidence>
<feature type="coiled-coil region" evidence="9">
    <location>
        <begin position="94"/>
        <end position="146"/>
    </location>
</feature>
<reference evidence="11" key="1">
    <citation type="journal article" date="2020" name="Fungal Divers.">
        <title>Resolving the Mortierellaceae phylogeny through synthesis of multi-gene phylogenetics and phylogenomics.</title>
        <authorList>
            <person name="Vandepol N."/>
            <person name="Liber J."/>
            <person name="Desiro A."/>
            <person name="Na H."/>
            <person name="Kennedy M."/>
            <person name="Barry K."/>
            <person name="Grigoriev I.V."/>
            <person name="Miller A.N."/>
            <person name="O'Donnell K."/>
            <person name="Stajich J.E."/>
            <person name="Bonito G."/>
        </authorList>
    </citation>
    <scope>NUCLEOTIDE SEQUENCE</scope>
    <source>
        <strain evidence="11">BC1065</strain>
    </source>
</reference>
<evidence type="ECO:0000313" key="12">
    <source>
        <dbReference type="Proteomes" id="UP000807716"/>
    </source>
</evidence>
<comment type="subcellular location">
    <subcellularLocation>
        <location evidence="1 8">Nucleus</location>
    </subcellularLocation>
</comment>
<evidence type="ECO:0000256" key="9">
    <source>
        <dbReference type="SAM" id="Coils"/>
    </source>
</evidence>
<comment type="function">
    <text evidence="8">Component of the Mediator complex, a coactivator involved in the regulated transcription of nearly all RNA polymerase II-dependent genes. Mediator functions as a bridge to convey information from gene-specific regulatory proteins to the basal RNA polymerase II transcription machinery. Mediator is recruited to promoters by direct interactions with regulatory proteins and serves as a scaffold for the assembly of a functional preinitiation complex with RNA polymerase II and the general transcription factors.</text>
</comment>
<dbReference type="OrthoDB" id="1929813at2759"/>
<evidence type="ECO:0000256" key="1">
    <source>
        <dbReference type="ARBA" id="ARBA00004123"/>
    </source>
</evidence>
<feature type="compositionally biased region" description="Acidic residues" evidence="10">
    <location>
        <begin position="241"/>
        <end position="252"/>
    </location>
</feature>
<evidence type="ECO:0000256" key="5">
    <source>
        <dbReference type="ARBA" id="ARBA00023163"/>
    </source>
</evidence>
<evidence type="ECO:0000256" key="8">
    <source>
        <dbReference type="RuleBase" id="RU364141"/>
    </source>
</evidence>
<evidence type="ECO:0000313" key="11">
    <source>
        <dbReference type="EMBL" id="KAG0265514.1"/>
    </source>
</evidence>
<dbReference type="GO" id="GO:0016592">
    <property type="term" value="C:mediator complex"/>
    <property type="evidence" value="ECO:0007669"/>
    <property type="project" value="InterPro"/>
</dbReference>
<keyword evidence="9" id="KW-0175">Coiled coil</keyword>